<feature type="compositionally biased region" description="Polar residues" evidence="1">
    <location>
        <begin position="289"/>
        <end position="298"/>
    </location>
</feature>
<feature type="compositionally biased region" description="Low complexity" evidence="1">
    <location>
        <begin position="364"/>
        <end position="373"/>
    </location>
</feature>
<dbReference type="Proteomes" id="UP000264353">
    <property type="component" value="Unassembled WGS sequence"/>
</dbReference>
<dbReference type="PANTHER" id="PTHR31286">
    <property type="entry name" value="GLYCINE-RICH CELL WALL STRUCTURAL PROTEIN 1.8-LIKE"/>
    <property type="match status" value="1"/>
</dbReference>
<dbReference type="Pfam" id="PF14392">
    <property type="entry name" value="zf-CCHC_4"/>
    <property type="match status" value="1"/>
</dbReference>
<feature type="compositionally biased region" description="Basic and acidic residues" evidence="1">
    <location>
        <begin position="223"/>
        <end position="236"/>
    </location>
</feature>
<organism evidence="4">
    <name type="scientific">Brassica campestris</name>
    <name type="common">Field mustard</name>
    <dbReference type="NCBI Taxonomy" id="3711"/>
    <lineage>
        <taxon>Eukaryota</taxon>
        <taxon>Viridiplantae</taxon>
        <taxon>Streptophyta</taxon>
        <taxon>Embryophyta</taxon>
        <taxon>Tracheophyta</taxon>
        <taxon>Spermatophyta</taxon>
        <taxon>Magnoliopsida</taxon>
        <taxon>eudicotyledons</taxon>
        <taxon>Gunneridae</taxon>
        <taxon>Pentapetalae</taxon>
        <taxon>rosids</taxon>
        <taxon>malvids</taxon>
        <taxon>Brassicales</taxon>
        <taxon>Brassicaceae</taxon>
        <taxon>Brassiceae</taxon>
        <taxon>Brassica</taxon>
    </lineage>
</organism>
<feature type="domain" description="DUF4283" evidence="2">
    <location>
        <begin position="39"/>
        <end position="116"/>
    </location>
</feature>
<dbReference type="AlphaFoldDB" id="A0A397L574"/>
<evidence type="ECO:0000259" key="2">
    <source>
        <dbReference type="Pfam" id="PF14111"/>
    </source>
</evidence>
<evidence type="ECO:0000313" key="4">
    <source>
        <dbReference type="EMBL" id="RIA04211.1"/>
    </source>
</evidence>
<feature type="compositionally biased region" description="Polar residues" evidence="1">
    <location>
        <begin position="306"/>
        <end position="317"/>
    </location>
</feature>
<name>A0A397L574_BRACM</name>
<dbReference type="PANTHER" id="PTHR31286:SF163">
    <property type="entry name" value="ZINC KNUCKLE CX2CX4HX4C DOMAIN-CONTAINING PROTEIN"/>
    <property type="match status" value="1"/>
</dbReference>
<dbReference type="EMBL" id="KZ868017">
    <property type="protein sequence ID" value="RIA04211.1"/>
    <property type="molecule type" value="Genomic_DNA"/>
</dbReference>
<feature type="compositionally biased region" description="Polar residues" evidence="1">
    <location>
        <begin position="439"/>
        <end position="449"/>
    </location>
</feature>
<evidence type="ECO:0000256" key="1">
    <source>
        <dbReference type="SAM" id="MobiDB-lite"/>
    </source>
</evidence>
<feature type="domain" description="Zinc knuckle CX2CX4HX4C" evidence="3">
    <location>
        <begin position="172"/>
        <end position="218"/>
    </location>
</feature>
<feature type="region of interest" description="Disordered" evidence="1">
    <location>
        <begin position="482"/>
        <end position="637"/>
    </location>
</feature>
<feature type="compositionally biased region" description="Basic and acidic residues" evidence="1">
    <location>
        <begin position="493"/>
        <end position="503"/>
    </location>
</feature>
<feature type="compositionally biased region" description="Basic and acidic residues" evidence="1">
    <location>
        <begin position="1"/>
        <end position="16"/>
    </location>
</feature>
<feature type="compositionally biased region" description="Polar residues" evidence="1">
    <location>
        <begin position="238"/>
        <end position="256"/>
    </location>
</feature>
<feature type="compositionally biased region" description="Basic residues" evidence="1">
    <location>
        <begin position="542"/>
        <end position="555"/>
    </location>
</feature>
<feature type="compositionally biased region" description="Low complexity" evidence="1">
    <location>
        <begin position="520"/>
        <end position="529"/>
    </location>
</feature>
<proteinExistence type="predicted"/>
<accession>A0A397L574</accession>
<dbReference type="InterPro" id="IPR025836">
    <property type="entry name" value="Zn_knuckle_CX2CX4HX4C"/>
</dbReference>
<dbReference type="InterPro" id="IPR040256">
    <property type="entry name" value="At4g02000-like"/>
</dbReference>
<sequence length="637" mass="72787">MTPRYTEAEKGKHQMRSEQTNSIKRIKAPNVDNTALIKDNALTLIGRLTNPQEQKIWALIPALPRKWNLQGRVTGSDLGNNCFQFRFEREDDLRRVLDNRPYHFAYWMVIIQRWEPIISNSFPSMIPFWIRIKGLPLHFWHEDMVVRVGQELGMLENHELTKTTARVRVHVDGLKPLIKESIIEFDSGEESLITLEYEKLETHCSKCASLLHARRNCPVKAERGESIRPEIPRAPKEGTNSLEENSARATTDQQEFNVRRDRHGNPFGERISTKQTRVPPPVNAVVTREINTQNWRSSKTQDEPQRYSSPQYTQNRQKPNRVPQRGRDLFPQREQAQWRPRLVPAPEDPTNHSRRQQVPTTPTNLNSGNSQLSNGVSRVQTIEEVIEDLHHVTRQYLNCADPVEAAARKQRVMQSDANGDMEETAAAIIAIETRRHELSSQQRGMDSNPNTPPPRRDYTIQELLGLDPSVGYSPLIREEEAKEVEPSYIEVEGSPKQRSEGPAKLKSIIIRSPNSVAEAPTPEQETQVATEEEETLLEFQNKVKRRSRRNKRGRSPRNNPIILRGASSKKRKLSQIQSSPLRKGETSRANTLGTKKKNTVPKSTAGPSQSATNPPIRLIPAMTKKRSDFRVPPPRVP</sequence>
<dbReference type="Pfam" id="PF14111">
    <property type="entry name" value="DUF4283"/>
    <property type="match status" value="1"/>
</dbReference>
<evidence type="ECO:0008006" key="5">
    <source>
        <dbReference type="Google" id="ProtNLM"/>
    </source>
</evidence>
<feature type="compositionally biased region" description="Polar residues" evidence="1">
    <location>
        <begin position="600"/>
        <end position="613"/>
    </location>
</feature>
<protein>
    <recommendedName>
        <fullName evidence="5">DUF4283 domain-containing protein</fullName>
    </recommendedName>
</protein>
<feature type="region of interest" description="Disordered" evidence="1">
    <location>
        <begin position="223"/>
        <end position="373"/>
    </location>
</feature>
<evidence type="ECO:0000259" key="3">
    <source>
        <dbReference type="Pfam" id="PF14392"/>
    </source>
</evidence>
<feature type="region of interest" description="Disordered" evidence="1">
    <location>
        <begin position="1"/>
        <end position="20"/>
    </location>
</feature>
<reference evidence="4" key="1">
    <citation type="submission" date="2018-06" db="EMBL/GenBank/DDBJ databases">
        <title>WGS assembly of Brassica rapa FPsc.</title>
        <authorList>
            <person name="Bowman J."/>
            <person name="Kohchi T."/>
            <person name="Yamato K."/>
            <person name="Jenkins J."/>
            <person name="Shu S."/>
            <person name="Ishizaki K."/>
            <person name="Yamaoka S."/>
            <person name="Nishihama R."/>
            <person name="Nakamura Y."/>
            <person name="Berger F."/>
            <person name="Adam C."/>
            <person name="Aki S."/>
            <person name="Althoff F."/>
            <person name="Araki T."/>
            <person name="Arteaga-Vazquez M."/>
            <person name="Balasubrmanian S."/>
            <person name="Bauer D."/>
            <person name="Boehm C."/>
            <person name="Briginshaw L."/>
            <person name="Caballero-Perez J."/>
            <person name="Catarino B."/>
            <person name="Chen F."/>
            <person name="Chiyoda S."/>
            <person name="Chovatia M."/>
            <person name="Davies K."/>
            <person name="Delmans M."/>
            <person name="Demura T."/>
            <person name="Dierschke T."/>
            <person name="Dolan L."/>
            <person name="Dorantes-Acosta A."/>
            <person name="Eklund D."/>
            <person name="Florent S."/>
            <person name="Flores-Sandoval E."/>
            <person name="Fujiyama A."/>
            <person name="Fukuzawa H."/>
            <person name="Galik B."/>
            <person name="Grimanelli D."/>
            <person name="Grimwood J."/>
            <person name="Grossniklaus U."/>
            <person name="Hamada T."/>
            <person name="Haseloff J."/>
            <person name="Hetherington A."/>
            <person name="Higo A."/>
            <person name="Hirakawa Y."/>
            <person name="Hundley H."/>
            <person name="Ikeda Y."/>
            <person name="Inoue K."/>
            <person name="Inoue S."/>
            <person name="Ishida S."/>
            <person name="Jia Q."/>
            <person name="Kakita M."/>
            <person name="Kanazawa T."/>
            <person name="Kawai Y."/>
            <person name="Kawashima T."/>
            <person name="Kennedy M."/>
            <person name="Kinose K."/>
            <person name="Kinoshita T."/>
            <person name="Kohara Y."/>
            <person name="Koide E."/>
            <person name="Komatsu K."/>
            <person name="Kopischke S."/>
            <person name="Kubo M."/>
            <person name="Kyozuka J."/>
            <person name="Lagercrantz U."/>
            <person name="Lin S."/>
            <person name="Lindquist E."/>
            <person name="Lipzen A."/>
            <person name="Lu C."/>
            <person name="Luna E."/>
            <person name="Martienssen R."/>
            <person name="Minamino N."/>
            <person name="Mizutani M."/>
            <person name="Mizutani M."/>
            <person name="Mochizuki N."/>
            <person name="Monte I."/>
            <person name="Mosher R."/>
            <person name="Nagasaki H."/>
            <person name="Nakagami H."/>
            <person name="Naramoto S."/>
            <person name="Nishitani K."/>
            <person name="Ohtani M."/>
            <person name="Okamoto T."/>
            <person name="Okumura M."/>
            <person name="Phillips J."/>
            <person name="Pollak B."/>
            <person name="Reinders A."/>
            <person name="Roevekamp M."/>
            <person name="Sano R."/>
            <person name="Sawa S."/>
            <person name="Schmid M."/>
            <person name="Shirakawa M."/>
            <person name="Solano R."/>
            <person name="Spunde A."/>
            <person name="Suetsugu N."/>
            <person name="Sugano S."/>
            <person name="Sugiyama A."/>
            <person name="Sun R."/>
            <person name="Suzuki Y."/>
            <person name="Takenaka M."/>
            <person name="Takezawa D."/>
            <person name="Tomogane H."/>
            <person name="Tsuzuki M."/>
            <person name="Ueda T."/>
            <person name="Umeda M."/>
            <person name="Ward J."/>
            <person name="Watanabe Y."/>
            <person name="Yazaki K."/>
            <person name="Yokoyama R."/>
            <person name="Yoshitake Y."/>
            <person name="Yotsui I."/>
            <person name="Zachgo S."/>
            <person name="Schmutz J."/>
        </authorList>
    </citation>
    <scope>NUCLEOTIDE SEQUENCE [LARGE SCALE GENOMIC DNA]</scope>
</reference>
<gene>
    <name evidence="4" type="ORF">BRARA_K01581</name>
</gene>
<dbReference type="InterPro" id="IPR025558">
    <property type="entry name" value="DUF4283"/>
</dbReference>
<feature type="region of interest" description="Disordered" evidence="1">
    <location>
        <begin position="436"/>
        <end position="456"/>
    </location>
</feature>